<dbReference type="InterPro" id="IPR002781">
    <property type="entry name" value="TM_pro_TauE-like"/>
</dbReference>
<dbReference type="InterPro" id="IPR051598">
    <property type="entry name" value="TSUP/Inactive_protease-like"/>
</dbReference>
<feature type="transmembrane region" description="Helical" evidence="6">
    <location>
        <begin position="223"/>
        <end position="244"/>
    </location>
</feature>
<keyword evidence="8" id="KW-1185">Reference proteome</keyword>
<evidence type="ECO:0000313" key="8">
    <source>
        <dbReference type="Proteomes" id="UP000294963"/>
    </source>
</evidence>
<evidence type="ECO:0000313" key="7">
    <source>
        <dbReference type="EMBL" id="TCM67748.1"/>
    </source>
</evidence>
<evidence type="ECO:0000256" key="5">
    <source>
        <dbReference type="ARBA" id="ARBA00023136"/>
    </source>
</evidence>
<accession>A0A4V2R1B2</accession>
<evidence type="ECO:0000256" key="6">
    <source>
        <dbReference type="RuleBase" id="RU363041"/>
    </source>
</evidence>
<evidence type="ECO:0000256" key="3">
    <source>
        <dbReference type="ARBA" id="ARBA00022692"/>
    </source>
</evidence>
<keyword evidence="4 6" id="KW-1133">Transmembrane helix</keyword>
<gene>
    <name evidence="7" type="ORF">EC844_10742</name>
</gene>
<name>A0A4V2R1B2_ACICA</name>
<dbReference type="Proteomes" id="UP000294963">
    <property type="component" value="Unassembled WGS sequence"/>
</dbReference>
<evidence type="ECO:0000256" key="2">
    <source>
        <dbReference type="ARBA" id="ARBA00009142"/>
    </source>
</evidence>
<evidence type="ECO:0000256" key="1">
    <source>
        <dbReference type="ARBA" id="ARBA00004141"/>
    </source>
</evidence>
<organism evidence="7 8">
    <name type="scientific">Acinetobacter calcoaceticus</name>
    <dbReference type="NCBI Taxonomy" id="471"/>
    <lineage>
        <taxon>Bacteria</taxon>
        <taxon>Pseudomonadati</taxon>
        <taxon>Pseudomonadota</taxon>
        <taxon>Gammaproteobacteria</taxon>
        <taxon>Moraxellales</taxon>
        <taxon>Moraxellaceae</taxon>
        <taxon>Acinetobacter</taxon>
        <taxon>Acinetobacter calcoaceticus/baumannii complex</taxon>
    </lineage>
</organism>
<comment type="similarity">
    <text evidence="2 6">Belongs to the 4-toluene sulfonate uptake permease (TSUP) (TC 2.A.102) family.</text>
</comment>
<dbReference type="AlphaFoldDB" id="A0A4V2R1B2"/>
<dbReference type="Pfam" id="PF01925">
    <property type="entry name" value="TauE"/>
    <property type="match status" value="1"/>
</dbReference>
<dbReference type="OrthoDB" id="3431260at2"/>
<keyword evidence="3 6" id="KW-0812">Transmembrane</keyword>
<comment type="caution">
    <text evidence="7">The sequence shown here is derived from an EMBL/GenBank/DDBJ whole genome shotgun (WGS) entry which is preliminary data.</text>
</comment>
<evidence type="ECO:0000256" key="4">
    <source>
        <dbReference type="ARBA" id="ARBA00022989"/>
    </source>
</evidence>
<dbReference type="PANTHER" id="PTHR43701:SF2">
    <property type="entry name" value="MEMBRANE TRANSPORTER PROTEIN YJNA-RELATED"/>
    <property type="match status" value="1"/>
</dbReference>
<feature type="transmembrane region" description="Helical" evidence="6">
    <location>
        <begin position="46"/>
        <end position="72"/>
    </location>
</feature>
<feature type="transmembrane region" description="Helical" evidence="6">
    <location>
        <begin position="152"/>
        <end position="173"/>
    </location>
</feature>
<feature type="transmembrane region" description="Helical" evidence="6">
    <location>
        <begin position="256"/>
        <end position="272"/>
    </location>
</feature>
<feature type="transmembrane region" description="Helical" evidence="6">
    <location>
        <begin position="84"/>
        <end position="104"/>
    </location>
</feature>
<reference evidence="7 8" key="1">
    <citation type="submission" date="2019-03" db="EMBL/GenBank/DDBJ databases">
        <title>Genomic analyses of the natural microbiome of Caenorhabditis elegans.</title>
        <authorList>
            <person name="Samuel B."/>
        </authorList>
    </citation>
    <scope>NUCLEOTIDE SEQUENCE [LARGE SCALE GENOMIC DNA]</scope>
    <source>
        <strain evidence="7 8">JUb89</strain>
    </source>
</reference>
<feature type="transmembrane region" description="Helical" evidence="6">
    <location>
        <begin position="193"/>
        <end position="211"/>
    </location>
</feature>
<sequence>MELYLLMLVAGLVCGGLTILFGFGGGFVIVPLVYATIRYTSGADSLAAALAFKSAVATSLLLMVVNAGWASFQQHQKGNIPRGYLFPVAYWIAFGAVTGSYMALYVSAGALKWAFAIYLLITIAECLYRKSQQHVAHVSGQVRGLNPIEQRVGGWLIGHVAAALGVGGSVMTVPLFRRCGLEMRRAVPLANPLSVPVALAGCASYIVAYLYQPVDLGAAFLGYIYLPAMMCLLVGSFIGMRIALPWVGRMSNHLHEWGYTLLLSVVLLVITLT</sequence>
<dbReference type="PANTHER" id="PTHR43701">
    <property type="entry name" value="MEMBRANE TRANSPORTER PROTEIN MJ0441-RELATED"/>
    <property type="match status" value="1"/>
</dbReference>
<dbReference type="GO" id="GO:0005886">
    <property type="term" value="C:plasma membrane"/>
    <property type="evidence" value="ECO:0007669"/>
    <property type="project" value="UniProtKB-SubCell"/>
</dbReference>
<proteinExistence type="inferred from homology"/>
<comment type="subcellular location">
    <subcellularLocation>
        <location evidence="6">Cell membrane</location>
        <topology evidence="6">Multi-pass membrane protein</topology>
    </subcellularLocation>
    <subcellularLocation>
        <location evidence="1">Membrane</location>
        <topology evidence="1">Multi-pass membrane protein</topology>
    </subcellularLocation>
</comment>
<protein>
    <recommendedName>
        <fullName evidence="6">Probable membrane transporter protein</fullName>
    </recommendedName>
</protein>
<keyword evidence="5 6" id="KW-0472">Membrane</keyword>
<feature type="transmembrane region" description="Helical" evidence="6">
    <location>
        <begin position="7"/>
        <end position="34"/>
    </location>
</feature>
<keyword evidence="6" id="KW-1003">Cell membrane</keyword>
<dbReference type="EMBL" id="SLVJ01000007">
    <property type="protein sequence ID" value="TCM67748.1"/>
    <property type="molecule type" value="Genomic_DNA"/>
</dbReference>